<dbReference type="RefSeq" id="WP_406791781.1">
    <property type="nucleotide sequence ID" value="NZ_JBJHZX010000011.1"/>
</dbReference>
<feature type="region of interest" description="Disordered" evidence="1">
    <location>
        <begin position="249"/>
        <end position="380"/>
    </location>
</feature>
<keyword evidence="2" id="KW-0812">Transmembrane</keyword>
<evidence type="ECO:0000256" key="1">
    <source>
        <dbReference type="SAM" id="MobiDB-lite"/>
    </source>
</evidence>
<dbReference type="EMBL" id="JBJHZX010000011">
    <property type="protein sequence ID" value="MFL0195662.1"/>
    <property type="molecule type" value="Genomic_DNA"/>
</dbReference>
<accession>A0ABW8SIZ1</accession>
<keyword evidence="2" id="KW-1133">Transmembrane helix</keyword>
<reference evidence="3 4" key="1">
    <citation type="submission" date="2024-11" db="EMBL/GenBank/DDBJ databases">
        <authorList>
            <person name="Heng Y.C."/>
            <person name="Lim A.C.H."/>
            <person name="Lee J.K.Y."/>
            <person name="Kittelmann S."/>
        </authorList>
    </citation>
    <scope>NUCLEOTIDE SEQUENCE [LARGE SCALE GENOMIC DNA]</scope>
    <source>
        <strain evidence="3 4">WILCCON 0269</strain>
    </source>
</reference>
<feature type="transmembrane region" description="Helical" evidence="2">
    <location>
        <begin position="6"/>
        <end position="25"/>
    </location>
</feature>
<feature type="compositionally biased region" description="Low complexity" evidence="1">
    <location>
        <begin position="343"/>
        <end position="380"/>
    </location>
</feature>
<keyword evidence="4" id="KW-1185">Reference proteome</keyword>
<proteinExistence type="predicted"/>
<feature type="compositionally biased region" description="Polar residues" evidence="1">
    <location>
        <begin position="249"/>
        <end position="282"/>
    </location>
</feature>
<dbReference type="Proteomes" id="UP001623660">
    <property type="component" value="Unassembled WGS sequence"/>
</dbReference>
<feature type="transmembrane region" description="Helical" evidence="2">
    <location>
        <begin position="217"/>
        <end position="238"/>
    </location>
</feature>
<evidence type="ECO:0000313" key="3">
    <source>
        <dbReference type="EMBL" id="MFL0195662.1"/>
    </source>
</evidence>
<evidence type="ECO:0008006" key="5">
    <source>
        <dbReference type="Google" id="ProtNLM"/>
    </source>
</evidence>
<comment type="caution">
    <text evidence="3">The sequence shown here is derived from an EMBL/GenBank/DDBJ whole genome shotgun (WGS) entry which is preliminary data.</text>
</comment>
<evidence type="ECO:0000256" key="2">
    <source>
        <dbReference type="SAM" id="Phobius"/>
    </source>
</evidence>
<keyword evidence="2" id="KW-0472">Membrane</keyword>
<sequence length="380" mass="41678">MISIIKTAIITIIISFISGLLLDYYKNLAPRILCNIGNAIPMEINSKKIRAYIITVSNISNKIIHELTLNIQSPQNNLRITDAKITKGLKFDSSIKDSILDIYIPFLGKGDKFSVTLYVENQHGVYNKPVITIRSPENFKEIDSVEQNGILALLFNIPKNINEIILNRTKKTKTMVPNKKDDFTIVMDKVSRTEKTINKRNRKVPNRNKRPSKSKKAIITIVSIILVMIAGVLVKSYFKRIPTNTQTPDIKTTVQEQSTDATGSSGKNTSTGRTTKNGNAKTSTDENTKNTNTSTDGTTKNTDTKTSTDGNTQNTDTKTSTDGTTDNTDKNTSTDETTKNADENTSTDGTTKNTDTNTSTNGTTGNTNTSTGGTTENTGN</sequence>
<feature type="compositionally biased region" description="Low complexity" evidence="1">
    <location>
        <begin position="289"/>
        <end position="326"/>
    </location>
</feature>
<gene>
    <name evidence="3" type="ORF">ACJDU8_08820</name>
</gene>
<feature type="compositionally biased region" description="Basic and acidic residues" evidence="1">
    <location>
        <begin position="327"/>
        <end position="342"/>
    </location>
</feature>
<protein>
    <recommendedName>
        <fullName evidence="5">CARDB domain-containing protein</fullName>
    </recommendedName>
</protein>
<name>A0ABW8SIZ1_9CLOT</name>
<evidence type="ECO:0000313" key="4">
    <source>
        <dbReference type="Proteomes" id="UP001623660"/>
    </source>
</evidence>
<organism evidence="3 4">
    <name type="scientific">Candidatus Clostridium eludens</name>
    <dbReference type="NCBI Taxonomy" id="3381663"/>
    <lineage>
        <taxon>Bacteria</taxon>
        <taxon>Bacillati</taxon>
        <taxon>Bacillota</taxon>
        <taxon>Clostridia</taxon>
        <taxon>Eubacteriales</taxon>
        <taxon>Clostridiaceae</taxon>
        <taxon>Clostridium</taxon>
    </lineage>
</organism>